<name>A0A402CJB1_RHOWR</name>
<proteinExistence type="predicted"/>
<evidence type="ECO:0000313" key="2">
    <source>
        <dbReference type="Proteomes" id="UP000287519"/>
    </source>
</evidence>
<organism evidence="1 2">
    <name type="scientific">Rhodococcus wratislaviensis</name>
    <name type="common">Tsukamurella wratislaviensis</name>
    <dbReference type="NCBI Taxonomy" id="44752"/>
    <lineage>
        <taxon>Bacteria</taxon>
        <taxon>Bacillati</taxon>
        <taxon>Actinomycetota</taxon>
        <taxon>Actinomycetes</taxon>
        <taxon>Mycobacteriales</taxon>
        <taxon>Nocardiaceae</taxon>
        <taxon>Rhodococcus</taxon>
    </lineage>
</organism>
<evidence type="ECO:0000313" key="1">
    <source>
        <dbReference type="EMBL" id="GCE43706.1"/>
    </source>
</evidence>
<gene>
    <name evidence="1" type="ORF">Rhow_008004</name>
</gene>
<comment type="caution">
    <text evidence="1">The sequence shown here is derived from an EMBL/GenBank/DDBJ whole genome shotgun (WGS) entry which is preliminary data.</text>
</comment>
<protein>
    <submittedName>
        <fullName evidence="1">Uncharacterized protein</fullName>
    </submittedName>
</protein>
<dbReference type="Proteomes" id="UP000287519">
    <property type="component" value="Unassembled WGS sequence"/>
</dbReference>
<dbReference type="AlphaFoldDB" id="A0A402CJB1"/>
<keyword evidence="2" id="KW-1185">Reference proteome</keyword>
<dbReference type="EMBL" id="BHYM01000080">
    <property type="protein sequence ID" value="GCE43706.1"/>
    <property type="molecule type" value="Genomic_DNA"/>
</dbReference>
<sequence length="40" mass="4058">MVRWVCAGGNNSSTHGVAQLNTGDSTALVDTFVPLPGGAR</sequence>
<accession>A0A402CJB1</accession>
<reference evidence="1 2" key="1">
    <citation type="submission" date="2018-11" db="EMBL/GenBank/DDBJ databases">
        <title>Microbial catabolism of amino acid.</title>
        <authorList>
            <person name="Hibi M."/>
            <person name="Ogawa J."/>
        </authorList>
    </citation>
    <scope>NUCLEOTIDE SEQUENCE [LARGE SCALE GENOMIC DNA]</scope>
    <source>
        <strain evidence="1 2">C31-06</strain>
    </source>
</reference>